<comment type="caution">
    <text evidence="2">The sequence shown here is derived from an EMBL/GenBank/DDBJ whole genome shotgun (WGS) entry which is preliminary data.</text>
</comment>
<evidence type="ECO:0000313" key="2">
    <source>
        <dbReference type="EMBL" id="MDG4945221.1"/>
    </source>
</evidence>
<organism evidence="2 3">
    <name type="scientific">Profundicola chukchiensis</name>
    <dbReference type="NCBI Taxonomy" id="2961959"/>
    <lineage>
        <taxon>Bacteria</taxon>
        <taxon>Pseudomonadati</taxon>
        <taxon>Bacteroidota</taxon>
        <taxon>Flavobacteriia</taxon>
        <taxon>Flavobacteriales</taxon>
        <taxon>Weeksellaceae</taxon>
        <taxon>Profundicola</taxon>
    </lineage>
</organism>
<reference evidence="2" key="1">
    <citation type="submission" date="2022-07" db="EMBL/GenBank/DDBJ databases">
        <title>Description and genome-wide analysis of Profundicola chukchiensis gen. nov., sp. nov., marine bacteria isolated from bottom sediments of the Chukchi Sea.</title>
        <authorList>
            <person name="Romanenko L."/>
            <person name="Otstavnykh N."/>
            <person name="Kurilenko V."/>
            <person name="Eremeev V."/>
            <person name="Velansky P."/>
            <person name="Mikhailov V."/>
            <person name="Isaeva M."/>
        </authorList>
    </citation>
    <scope>NUCLEOTIDE SEQUENCE</scope>
    <source>
        <strain evidence="2">KMM 9713</strain>
    </source>
</reference>
<keyword evidence="1" id="KW-0732">Signal</keyword>
<name>A0A9X4MZD6_9FLAO</name>
<keyword evidence="3" id="KW-1185">Reference proteome</keyword>
<proteinExistence type="predicted"/>
<feature type="signal peptide" evidence="1">
    <location>
        <begin position="1"/>
        <end position="21"/>
    </location>
</feature>
<dbReference type="RefSeq" id="WP_304419907.1">
    <property type="nucleotide sequence ID" value="NZ_JANCMU010000001.1"/>
</dbReference>
<protein>
    <submittedName>
        <fullName evidence="2">Uncharacterized protein</fullName>
    </submittedName>
</protein>
<dbReference type="Proteomes" id="UP001152599">
    <property type="component" value="Unassembled WGS sequence"/>
</dbReference>
<dbReference type="AlphaFoldDB" id="A0A9X4MZD6"/>
<accession>A0A9X4MZD6</accession>
<feature type="chain" id="PRO_5040742280" evidence="1">
    <location>
        <begin position="22"/>
        <end position="162"/>
    </location>
</feature>
<evidence type="ECO:0000256" key="1">
    <source>
        <dbReference type="SAM" id="SignalP"/>
    </source>
</evidence>
<gene>
    <name evidence="2" type="ORF">NMK71_02240</name>
</gene>
<dbReference type="EMBL" id="JANCMU010000001">
    <property type="protein sequence ID" value="MDG4945221.1"/>
    <property type="molecule type" value="Genomic_DNA"/>
</dbReference>
<evidence type="ECO:0000313" key="3">
    <source>
        <dbReference type="Proteomes" id="UP001152599"/>
    </source>
</evidence>
<sequence>MTKRIILSTALGFIFMAGVQAQEKKKRTYSAEITPVEQKAPAKKKLKNPEANVNFEQVQDTRTLGQDVVNIKTLKFDGMVVGDKQSSNELNIDKTRKIQIEFKSDNPNALYYLVDRLDNVIIPAREGAFNDELKAGKYFLKVGLMNDAARMKEKATFSFVIR</sequence>